<gene>
    <name evidence="1" type="ORF">SDC9_150408</name>
</gene>
<comment type="caution">
    <text evidence="1">The sequence shown here is derived from an EMBL/GenBank/DDBJ whole genome shotgun (WGS) entry which is preliminary data.</text>
</comment>
<protein>
    <submittedName>
        <fullName evidence="1">Uncharacterized protein</fullName>
    </submittedName>
</protein>
<dbReference type="EMBL" id="VSSQ01049108">
    <property type="protein sequence ID" value="MPN03183.1"/>
    <property type="molecule type" value="Genomic_DNA"/>
</dbReference>
<name>A0A645ERM7_9ZZZZ</name>
<sequence length="104" mass="12059">MSFGPFCITNQGILVRRFLVFYQLIRRDCIVNFSLDDNILSILYLNRPIENLGEKDLMAGQLHSVDLGRVISISNLHIVEEYLNSVVMFFEDRKGVRLNPNRTL</sequence>
<organism evidence="1">
    <name type="scientific">bioreactor metagenome</name>
    <dbReference type="NCBI Taxonomy" id="1076179"/>
    <lineage>
        <taxon>unclassified sequences</taxon>
        <taxon>metagenomes</taxon>
        <taxon>ecological metagenomes</taxon>
    </lineage>
</organism>
<evidence type="ECO:0000313" key="1">
    <source>
        <dbReference type="EMBL" id="MPN03183.1"/>
    </source>
</evidence>
<proteinExistence type="predicted"/>
<reference evidence="1" key="1">
    <citation type="submission" date="2019-08" db="EMBL/GenBank/DDBJ databases">
        <authorList>
            <person name="Kucharzyk K."/>
            <person name="Murdoch R.W."/>
            <person name="Higgins S."/>
            <person name="Loffler F."/>
        </authorList>
    </citation>
    <scope>NUCLEOTIDE SEQUENCE</scope>
</reference>
<accession>A0A645ERM7</accession>
<dbReference type="AlphaFoldDB" id="A0A645ERM7"/>